<name>A0A7C9AZ13_OPUST</name>
<dbReference type="PANTHER" id="PTHR31280:SF2">
    <property type="entry name" value="PROTEIN UNC-13 HOMOLOG"/>
    <property type="match status" value="1"/>
</dbReference>
<feature type="domain" description="PATROL1-like C-terminal" evidence="1">
    <location>
        <begin position="13"/>
        <end position="98"/>
    </location>
</feature>
<reference evidence="2" key="1">
    <citation type="journal article" date="2013" name="J. Plant Res.">
        <title>Effect of fungi and light on seed germination of three Opuntia species from semiarid lands of central Mexico.</title>
        <authorList>
            <person name="Delgado-Sanchez P."/>
            <person name="Jimenez-Bremont J.F."/>
            <person name="Guerrero-Gonzalez Mde L."/>
            <person name="Flores J."/>
        </authorList>
    </citation>
    <scope>NUCLEOTIDE SEQUENCE</scope>
    <source>
        <tissue evidence="2">Cladode</tissue>
    </source>
</reference>
<dbReference type="EMBL" id="GISG01282294">
    <property type="protein sequence ID" value="MBA4679096.1"/>
    <property type="molecule type" value="Transcribed_RNA"/>
</dbReference>
<evidence type="ECO:0000259" key="1">
    <source>
        <dbReference type="Pfam" id="PF25761"/>
    </source>
</evidence>
<dbReference type="InterPro" id="IPR057984">
    <property type="entry name" value="PATROL1_C"/>
</dbReference>
<evidence type="ECO:0000313" key="2">
    <source>
        <dbReference type="EMBL" id="MBA4679096.1"/>
    </source>
</evidence>
<dbReference type="AlphaFoldDB" id="A0A7C9AZ13"/>
<dbReference type="Pfam" id="PF25761">
    <property type="entry name" value="TPR_PATROL1"/>
    <property type="match status" value="1"/>
</dbReference>
<proteinExistence type="predicted"/>
<protein>
    <recommendedName>
        <fullName evidence="1">PATROL1-like C-terminal domain-containing protein</fullName>
    </recommendedName>
</protein>
<organism evidence="2">
    <name type="scientific">Opuntia streptacantha</name>
    <name type="common">Prickly pear cactus</name>
    <name type="synonym">Opuntia cardona</name>
    <dbReference type="NCBI Taxonomy" id="393608"/>
    <lineage>
        <taxon>Eukaryota</taxon>
        <taxon>Viridiplantae</taxon>
        <taxon>Streptophyta</taxon>
        <taxon>Embryophyta</taxon>
        <taxon>Tracheophyta</taxon>
        <taxon>Spermatophyta</taxon>
        <taxon>Magnoliopsida</taxon>
        <taxon>eudicotyledons</taxon>
        <taxon>Gunneridae</taxon>
        <taxon>Pentapetalae</taxon>
        <taxon>Caryophyllales</taxon>
        <taxon>Cactineae</taxon>
        <taxon>Cactaceae</taxon>
        <taxon>Opuntioideae</taxon>
        <taxon>Opuntia</taxon>
    </lineage>
</organism>
<reference evidence="2" key="2">
    <citation type="submission" date="2020-07" db="EMBL/GenBank/DDBJ databases">
        <authorList>
            <person name="Vera ALvarez R."/>
            <person name="Arias-Moreno D.M."/>
            <person name="Jimenez-Jacinto V."/>
            <person name="Jimenez-Bremont J.F."/>
            <person name="Swaminathan K."/>
            <person name="Moose S.P."/>
            <person name="Guerrero-Gonzalez M.L."/>
            <person name="Marino-Ramirez L."/>
            <person name="Landsman D."/>
            <person name="Rodriguez-Kessler M."/>
            <person name="Delgado-Sanchez P."/>
        </authorList>
    </citation>
    <scope>NUCLEOTIDE SEQUENCE</scope>
    <source>
        <tissue evidence="2">Cladode</tissue>
    </source>
</reference>
<dbReference type="InterPro" id="IPR008528">
    <property type="entry name" value="unc-13_homologue"/>
</dbReference>
<dbReference type="PANTHER" id="PTHR31280">
    <property type="entry name" value="PROTEIN UNC-13 HOMOLOG"/>
    <property type="match status" value="1"/>
</dbReference>
<sequence>MELHALIRRKKNEFFICGGDGLPHELVENLTEHPRMIINLLSFETQELIEEMKSVGGLEQGGKSKLGDNAKTLLKILCHRGDAEASKFVKKHFKVPKSAA</sequence>
<accession>A0A7C9AZ13</accession>
<dbReference type="EMBL" id="GISG01282292">
    <property type="protein sequence ID" value="MBA4679094.1"/>
    <property type="molecule type" value="Transcribed_RNA"/>
</dbReference>